<evidence type="ECO:0000256" key="1">
    <source>
        <dbReference type="SAM" id="MobiDB-lite"/>
    </source>
</evidence>
<feature type="compositionally biased region" description="Basic and acidic residues" evidence="1">
    <location>
        <begin position="121"/>
        <end position="131"/>
    </location>
</feature>
<proteinExistence type="predicted"/>
<gene>
    <name evidence="2" type="ORF">SAMN05444164_0633</name>
</gene>
<organism evidence="2 3">
    <name type="scientific">Bradyrhizobium erythrophlei</name>
    <dbReference type="NCBI Taxonomy" id="1437360"/>
    <lineage>
        <taxon>Bacteria</taxon>
        <taxon>Pseudomonadati</taxon>
        <taxon>Pseudomonadota</taxon>
        <taxon>Alphaproteobacteria</taxon>
        <taxon>Hyphomicrobiales</taxon>
        <taxon>Nitrobacteraceae</taxon>
        <taxon>Bradyrhizobium</taxon>
    </lineage>
</organism>
<dbReference type="RefSeq" id="WP_092114146.1">
    <property type="nucleotide sequence ID" value="NZ_FNTH01000001.1"/>
</dbReference>
<sequence>MSIPSPVQVTLARQYLEAHNLFGRWATVRKLPVLPTMPVYIADFVSNSFPAAKLEELIRATEEVSRLHTGNGLADPVTGQVASAFQAIAPIAPPRSWPTEHKTSFLQLPYGLQKYVAAHESRSEKEVRRAQSEAAAARQKLREAGKTNGDQQNVAA</sequence>
<dbReference type="OrthoDB" id="8232966at2"/>
<feature type="region of interest" description="Disordered" evidence="1">
    <location>
        <begin position="121"/>
        <end position="156"/>
    </location>
</feature>
<evidence type="ECO:0000313" key="2">
    <source>
        <dbReference type="EMBL" id="SEB94723.1"/>
    </source>
</evidence>
<name>A0A1H4NHJ5_9BRAD</name>
<dbReference type="Proteomes" id="UP000198992">
    <property type="component" value="Unassembled WGS sequence"/>
</dbReference>
<evidence type="ECO:0000313" key="3">
    <source>
        <dbReference type="Proteomes" id="UP000198992"/>
    </source>
</evidence>
<accession>A0A1H4NHJ5</accession>
<dbReference type="AlphaFoldDB" id="A0A1H4NHJ5"/>
<reference evidence="2 3" key="1">
    <citation type="submission" date="2016-10" db="EMBL/GenBank/DDBJ databases">
        <authorList>
            <person name="de Groot N.N."/>
        </authorList>
    </citation>
    <scope>NUCLEOTIDE SEQUENCE [LARGE SCALE GENOMIC DNA]</scope>
    <source>
        <strain evidence="2 3">MT12</strain>
    </source>
</reference>
<protein>
    <submittedName>
        <fullName evidence="2">Uncharacterized protein</fullName>
    </submittedName>
</protein>
<dbReference type="EMBL" id="FNTH01000001">
    <property type="protein sequence ID" value="SEB94723.1"/>
    <property type="molecule type" value="Genomic_DNA"/>
</dbReference>